<organism evidence="3 4">
    <name type="scientific">Marinospirillum insulare</name>
    <dbReference type="NCBI Taxonomy" id="217169"/>
    <lineage>
        <taxon>Bacteria</taxon>
        <taxon>Pseudomonadati</taxon>
        <taxon>Pseudomonadota</taxon>
        <taxon>Gammaproteobacteria</taxon>
        <taxon>Oceanospirillales</taxon>
        <taxon>Oceanospirillaceae</taxon>
        <taxon>Marinospirillum</taxon>
    </lineage>
</organism>
<sequence length="139" mass="15357">MTSTSLPAPKLIANPLVRRVVFIFGWFSFVMGVIGIFLPLLPTTPFILLAAACFARSSPRFYAWITSHHRYGPMIANYLAGKGLPLKAKLMAIGLLWISVSFTLFIVSLLWAKLAMLATALAVSAYILWRLPTLKTLDS</sequence>
<dbReference type="PANTHER" id="PTHR35813">
    <property type="entry name" value="INNER MEMBRANE PROTEIN YBAN"/>
    <property type="match status" value="1"/>
</dbReference>
<dbReference type="Proteomes" id="UP001156682">
    <property type="component" value="Unassembled WGS sequence"/>
</dbReference>
<gene>
    <name evidence="3" type="ORF">GCM10007878_20550</name>
</gene>
<reference evidence="4" key="1">
    <citation type="journal article" date="2019" name="Int. J. Syst. Evol. Microbiol.">
        <title>The Global Catalogue of Microorganisms (GCM) 10K type strain sequencing project: providing services to taxonomists for standard genome sequencing and annotation.</title>
        <authorList>
            <consortium name="The Broad Institute Genomics Platform"/>
            <consortium name="The Broad Institute Genome Sequencing Center for Infectious Disease"/>
            <person name="Wu L."/>
            <person name="Ma J."/>
        </authorList>
    </citation>
    <scope>NUCLEOTIDE SEQUENCE [LARGE SCALE GENOMIC DNA]</scope>
    <source>
        <strain evidence="4">NBRC 100033</strain>
    </source>
</reference>
<keyword evidence="1" id="KW-0997">Cell inner membrane</keyword>
<comment type="caution">
    <text evidence="3">The sequence shown here is derived from an EMBL/GenBank/DDBJ whole genome shotgun (WGS) entry which is preliminary data.</text>
</comment>
<keyword evidence="4" id="KW-1185">Reference proteome</keyword>
<evidence type="ECO:0000256" key="1">
    <source>
        <dbReference type="PIRNR" id="PIRNR016789"/>
    </source>
</evidence>
<evidence type="ECO:0000313" key="3">
    <source>
        <dbReference type="EMBL" id="GLR64617.1"/>
    </source>
</evidence>
<feature type="transmembrane region" description="Helical" evidence="2">
    <location>
        <begin position="20"/>
        <end position="40"/>
    </location>
</feature>
<protein>
    <recommendedName>
        <fullName evidence="1">Inner membrane protein</fullName>
    </recommendedName>
</protein>
<name>A0ABQ6A049_9GAMM</name>
<dbReference type="EMBL" id="BSOR01000035">
    <property type="protein sequence ID" value="GLR64617.1"/>
    <property type="molecule type" value="Genomic_DNA"/>
</dbReference>
<dbReference type="PIRSF" id="PIRSF016789">
    <property type="entry name" value="DUF454"/>
    <property type="match status" value="1"/>
</dbReference>
<feature type="transmembrane region" description="Helical" evidence="2">
    <location>
        <begin position="86"/>
        <end position="105"/>
    </location>
</feature>
<comment type="subcellular location">
    <subcellularLocation>
        <location evidence="1">Cell inner membrane</location>
        <topology evidence="1">Multi-pass membrane protein</topology>
    </subcellularLocation>
</comment>
<dbReference type="RefSeq" id="WP_245597844.1">
    <property type="nucleotide sequence ID" value="NZ_BSOR01000035.1"/>
</dbReference>
<keyword evidence="2" id="KW-0812">Transmembrane</keyword>
<proteinExistence type="predicted"/>
<accession>A0ABQ6A049</accession>
<dbReference type="InterPro" id="IPR007401">
    <property type="entry name" value="DUF454"/>
</dbReference>
<dbReference type="Pfam" id="PF04304">
    <property type="entry name" value="DUF454"/>
    <property type="match status" value="1"/>
</dbReference>
<keyword evidence="2" id="KW-1133">Transmembrane helix</keyword>
<keyword evidence="1" id="KW-1003">Cell membrane</keyword>
<evidence type="ECO:0000256" key="2">
    <source>
        <dbReference type="SAM" id="Phobius"/>
    </source>
</evidence>
<evidence type="ECO:0000313" key="4">
    <source>
        <dbReference type="Proteomes" id="UP001156682"/>
    </source>
</evidence>
<dbReference type="PANTHER" id="PTHR35813:SF1">
    <property type="entry name" value="INNER MEMBRANE PROTEIN YBAN"/>
    <property type="match status" value="1"/>
</dbReference>
<keyword evidence="1 2" id="KW-0472">Membrane</keyword>